<sequence length="77" mass="8892">TSKSRENIQPASDSRPSMVTPVPHVPARLSTFYCTESIKCQQWLHPQPPASLKMMDCGYFFATEVFLRRVFRKCSRI</sequence>
<keyword evidence="2" id="KW-1185">Reference proteome</keyword>
<gene>
    <name evidence="1" type="ORF">E3U43_015370</name>
</gene>
<dbReference type="EMBL" id="CM011676">
    <property type="protein sequence ID" value="TMS21397.1"/>
    <property type="molecule type" value="Genomic_DNA"/>
</dbReference>
<evidence type="ECO:0000313" key="1">
    <source>
        <dbReference type="EMBL" id="TMS21397.1"/>
    </source>
</evidence>
<organism evidence="1 2">
    <name type="scientific">Larimichthys crocea</name>
    <name type="common">Large yellow croaker</name>
    <name type="synonym">Pseudosciaena crocea</name>
    <dbReference type="NCBI Taxonomy" id="215358"/>
    <lineage>
        <taxon>Eukaryota</taxon>
        <taxon>Metazoa</taxon>
        <taxon>Chordata</taxon>
        <taxon>Craniata</taxon>
        <taxon>Vertebrata</taxon>
        <taxon>Euteleostomi</taxon>
        <taxon>Actinopterygii</taxon>
        <taxon>Neopterygii</taxon>
        <taxon>Teleostei</taxon>
        <taxon>Neoteleostei</taxon>
        <taxon>Acanthomorphata</taxon>
        <taxon>Eupercaria</taxon>
        <taxon>Sciaenidae</taxon>
        <taxon>Larimichthys</taxon>
    </lineage>
</organism>
<proteinExistence type="predicted"/>
<feature type="non-terminal residue" evidence="1">
    <location>
        <position position="77"/>
    </location>
</feature>
<protein>
    <submittedName>
        <fullName evidence="1">Uncharacterized protein</fullName>
    </submittedName>
</protein>
<dbReference type="Proteomes" id="UP000793456">
    <property type="component" value="Chromosome III"/>
</dbReference>
<name>A0ACD3RP27_LARCR</name>
<feature type="non-terminal residue" evidence="1">
    <location>
        <position position="1"/>
    </location>
</feature>
<evidence type="ECO:0000313" key="2">
    <source>
        <dbReference type="Proteomes" id="UP000793456"/>
    </source>
</evidence>
<reference evidence="1" key="1">
    <citation type="submission" date="2018-11" db="EMBL/GenBank/DDBJ databases">
        <title>The sequence and de novo assembly of Larimichthys crocea genome using PacBio and Hi-C technologies.</title>
        <authorList>
            <person name="Xu P."/>
            <person name="Chen B."/>
            <person name="Zhou Z."/>
            <person name="Ke Q."/>
            <person name="Wu Y."/>
            <person name="Bai H."/>
            <person name="Pu F."/>
        </authorList>
    </citation>
    <scope>NUCLEOTIDE SEQUENCE</scope>
    <source>
        <tissue evidence="1">Muscle</tissue>
    </source>
</reference>
<comment type="caution">
    <text evidence="1">The sequence shown here is derived from an EMBL/GenBank/DDBJ whole genome shotgun (WGS) entry which is preliminary data.</text>
</comment>
<accession>A0ACD3RP27</accession>